<evidence type="ECO:0000256" key="1">
    <source>
        <dbReference type="SAM" id="MobiDB-lite"/>
    </source>
</evidence>
<dbReference type="GeneID" id="9622572"/>
<protein>
    <submittedName>
        <fullName evidence="2">Uncharacterized protein</fullName>
    </submittedName>
</protein>
<evidence type="ECO:0000313" key="3">
    <source>
        <dbReference type="Proteomes" id="UP000001058"/>
    </source>
</evidence>
<reference evidence="2 3" key="1">
    <citation type="journal article" date="2010" name="Science">
        <title>Genomic analysis of organismal complexity in the multicellular green alga Volvox carteri.</title>
        <authorList>
            <person name="Prochnik S.E."/>
            <person name="Umen J."/>
            <person name="Nedelcu A.M."/>
            <person name="Hallmann A."/>
            <person name="Miller S.M."/>
            <person name="Nishii I."/>
            <person name="Ferris P."/>
            <person name="Kuo A."/>
            <person name="Mitros T."/>
            <person name="Fritz-Laylin L.K."/>
            <person name="Hellsten U."/>
            <person name="Chapman J."/>
            <person name="Simakov O."/>
            <person name="Rensing S.A."/>
            <person name="Terry A."/>
            <person name="Pangilinan J."/>
            <person name="Kapitonov V."/>
            <person name="Jurka J."/>
            <person name="Salamov A."/>
            <person name="Shapiro H."/>
            <person name="Schmutz J."/>
            <person name="Grimwood J."/>
            <person name="Lindquist E."/>
            <person name="Lucas S."/>
            <person name="Grigoriev I.V."/>
            <person name="Schmitt R."/>
            <person name="Kirk D."/>
            <person name="Rokhsar D.S."/>
        </authorList>
    </citation>
    <scope>NUCLEOTIDE SEQUENCE [LARGE SCALE GENOMIC DNA]</scope>
    <source>
        <strain evidence="3">f. Nagariensis / Eve</strain>
    </source>
</reference>
<proteinExistence type="predicted"/>
<accession>D8UDU3</accession>
<sequence length="252" mass="27289">MSSALIANNKSKIPPEASLSAVKAKPSKQLRTEGTIGLMYTASPGTLERASYRPPAGRDPRVPGPDSRGVDAEGFRLVAGSTRNGQQYATFLRVGNLIELDGWEPTDHRPLTLVLNVTVDDESRCRDGKGRKARVEFDIARYQDYAEYFEGGSPTMNALSQVAEDLQRGVCNTTQAVERIGGALYKVLVGIRFGGTGNVNKHGNACWRVEHIWVQAGLAEWLLGVEEHCRAAHEVELAGAQYTAAPGGNQLP</sequence>
<dbReference type="OrthoDB" id="550711at2759"/>
<evidence type="ECO:0000313" key="2">
    <source>
        <dbReference type="EMBL" id="EFJ42104.1"/>
    </source>
</evidence>
<keyword evidence="3" id="KW-1185">Reference proteome</keyword>
<dbReference type="Proteomes" id="UP000001058">
    <property type="component" value="Unassembled WGS sequence"/>
</dbReference>
<feature type="region of interest" description="Disordered" evidence="1">
    <location>
        <begin position="47"/>
        <end position="70"/>
    </location>
</feature>
<organism evidence="3">
    <name type="scientific">Volvox carteri f. nagariensis</name>
    <dbReference type="NCBI Taxonomy" id="3068"/>
    <lineage>
        <taxon>Eukaryota</taxon>
        <taxon>Viridiplantae</taxon>
        <taxon>Chlorophyta</taxon>
        <taxon>core chlorophytes</taxon>
        <taxon>Chlorophyceae</taxon>
        <taxon>CS clade</taxon>
        <taxon>Chlamydomonadales</taxon>
        <taxon>Volvocaceae</taxon>
        <taxon>Volvox</taxon>
    </lineage>
</organism>
<dbReference type="EMBL" id="GL378386">
    <property type="protein sequence ID" value="EFJ42104.1"/>
    <property type="molecule type" value="Genomic_DNA"/>
</dbReference>
<dbReference type="RefSeq" id="XP_002956801.1">
    <property type="nucleotide sequence ID" value="XM_002956755.1"/>
</dbReference>
<name>D8UDU3_VOLCA</name>
<dbReference type="KEGG" id="vcn:VOLCADRAFT_97859"/>
<dbReference type="InParanoid" id="D8UDU3"/>
<dbReference type="AlphaFoldDB" id="D8UDU3"/>
<gene>
    <name evidence="2" type="ORF">VOLCADRAFT_97859</name>
</gene>